<evidence type="ECO:0000313" key="2">
    <source>
        <dbReference type="EMBL" id="XDV65661.1"/>
    </source>
</evidence>
<feature type="compositionally biased region" description="Pro residues" evidence="1">
    <location>
        <begin position="65"/>
        <end position="78"/>
    </location>
</feature>
<dbReference type="RefSeq" id="WP_369778555.1">
    <property type="nucleotide sequence ID" value="NZ_CP165727.1"/>
</dbReference>
<gene>
    <name evidence="2" type="ORF">AB5J51_23285</name>
</gene>
<feature type="compositionally biased region" description="Low complexity" evidence="1">
    <location>
        <begin position="79"/>
        <end position="100"/>
    </location>
</feature>
<reference evidence="2" key="1">
    <citation type="submission" date="2024-08" db="EMBL/GenBank/DDBJ databases">
        <authorList>
            <person name="Yu S.T."/>
        </authorList>
    </citation>
    <scope>NUCLEOTIDE SEQUENCE</scope>
    <source>
        <strain evidence="2">R33</strain>
    </source>
</reference>
<accession>A0AB39Y955</accession>
<dbReference type="EMBL" id="CP165727">
    <property type="protein sequence ID" value="XDV65661.1"/>
    <property type="molecule type" value="Genomic_DNA"/>
</dbReference>
<proteinExistence type="predicted"/>
<organism evidence="2">
    <name type="scientific">Streptomyces sp. R33</name>
    <dbReference type="NCBI Taxonomy" id="3238629"/>
    <lineage>
        <taxon>Bacteria</taxon>
        <taxon>Bacillati</taxon>
        <taxon>Actinomycetota</taxon>
        <taxon>Actinomycetes</taxon>
        <taxon>Kitasatosporales</taxon>
        <taxon>Streptomycetaceae</taxon>
        <taxon>Streptomyces</taxon>
    </lineage>
</organism>
<feature type="region of interest" description="Disordered" evidence="1">
    <location>
        <begin position="1"/>
        <end position="100"/>
    </location>
</feature>
<protein>
    <submittedName>
        <fullName evidence="2">Uncharacterized protein</fullName>
    </submittedName>
</protein>
<evidence type="ECO:0000256" key="1">
    <source>
        <dbReference type="SAM" id="MobiDB-lite"/>
    </source>
</evidence>
<feature type="compositionally biased region" description="Low complexity" evidence="1">
    <location>
        <begin position="245"/>
        <end position="266"/>
    </location>
</feature>
<sequence>MSSPKPADQPAARRPKNSGAPAGNARKSPTPAPQGGPQPKGSPQSNGGPRPGGGDRRRRRRPAAPGKPAPGAPVPAPRSPGTAGGAAAQAAPAATPSTADQDAPFVRTRLFARLAGAVLTGLQLLPGTDSLHPGLRVSAIVLLVLDVLTETGSKASAARRRLKDWAATNDLAHVTLAQVLRHLPSAPKLRITVRGVSVAMLALQWNDQLEDWHTGFLVTAVTVLLLDLSTQVFGNLVRRIRSGIGPDSDPDGTPAADDAGGDTPNR</sequence>
<name>A0AB39Y955_9ACTN</name>
<feature type="compositionally biased region" description="Low complexity" evidence="1">
    <location>
        <begin position="37"/>
        <end position="48"/>
    </location>
</feature>
<dbReference type="AlphaFoldDB" id="A0AB39Y955"/>
<feature type="region of interest" description="Disordered" evidence="1">
    <location>
        <begin position="244"/>
        <end position="266"/>
    </location>
</feature>